<organism evidence="4 5">
    <name type="scientific">Paenibacillus filicis</name>
    <dbReference type="NCBI Taxonomy" id="669464"/>
    <lineage>
        <taxon>Bacteria</taxon>
        <taxon>Bacillati</taxon>
        <taxon>Bacillota</taxon>
        <taxon>Bacilli</taxon>
        <taxon>Bacillales</taxon>
        <taxon>Paenibacillaceae</taxon>
        <taxon>Paenibacillus</taxon>
    </lineage>
</organism>
<evidence type="ECO:0000256" key="2">
    <source>
        <dbReference type="ARBA" id="ARBA00022801"/>
    </source>
</evidence>
<comment type="similarity">
    <text evidence="1">Belongs to the 'GDXG' lipolytic enzyme family.</text>
</comment>
<protein>
    <submittedName>
        <fullName evidence="4">Alpha/beta hydrolase</fullName>
    </submittedName>
</protein>
<evidence type="ECO:0000256" key="1">
    <source>
        <dbReference type="ARBA" id="ARBA00010515"/>
    </source>
</evidence>
<proteinExistence type="inferred from homology"/>
<evidence type="ECO:0000313" key="5">
    <source>
        <dbReference type="Proteomes" id="UP001469365"/>
    </source>
</evidence>
<evidence type="ECO:0000259" key="3">
    <source>
        <dbReference type="Pfam" id="PF07859"/>
    </source>
</evidence>
<dbReference type="Pfam" id="PF07859">
    <property type="entry name" value="Abhydrolase_3"/>
    <property type="match status" value="1"/>
</dbReference>
<dbReference type="PROSITE" id="PS01173">
    <property type="entry name" value="LIPASE_GDXG_HIS"/>
    <property type="match status" value="1"/>
</dbReference>
<dbReference type="InterPro" id="IPR002168">
    <property type="entry name" value="Lipase_GDXG_HIS_AS"/>
</dbReference>
<comment type="caution">
    <text evidence="4">The sequence shown here is derived from an EMBL/GenBank/DDBJ whole genome shotgun (WGS) entry which is preliminary data.</text>
</comment>
<reference evidence="4 5" key="1">
    <citation type="submission" date="2024-04" db="EMBL/GenBank/DDBJ databases">
        <title>draft genome sequnece of Paenibacillus filicis.</title>
        <authorList>
            <person name="Kim D.-U."/>
        </authorList>
    </citation>
    <scope>NUCLEOTIDE SEQUENCE [LARGE SCALE GENOMIC DNA]</scope>
    <source>
        <strain evidence="4 5">KACC14197</strain>
    </source>
</reference>
<dbReference type="InterPro" id="IPR029058">
    <property type="entry name" value="AB_hydrolase_fold"/>
</dbReference>
<dbReference type="GO" id="GO:0016787">
    <property type="term" value="F:hydrolase activity"/>
    <property type="evidence" value="ECO:0007669"/>
    <property type="project" value="UniProtKB-KW"/>
</dbReference>
<accession>A0ABU9DC58</accession>
<gene>
    <name evidence="4" type="ORF">WMW72_00720</name>
</gene>
<sequence>MEPTNAEHLAAIKSYLRESGSYADKSVARLREEMEAASTRFPALPGIRIETQAIGHFIGEWVRDEEHVPESANAVVLYLHGGGFISGTCAFYRDMAARLAKASGVQVLTIEYRLAPEHPYPAAHEDCLTAYRWLREQGYPAHRIVLGGDSVGASLALMTLLSLKEAGELLPAGAFLLSPHTDLVNLDGESYRSRAELDPTGSLAASERILRDYMTGWSGDFPSLLSPLSMNLQGLPALLIQAGDHEVLLSDALRLAERAKAAGVDVSLEIWDNMWSVFQALAYMLPEAQQAISNVGRFVQEQLRIKQ</sequence>
<dbReference type="Proteomes" id="UP001469365">
    <property type="component" value="Unassembled WGS sequence"/>
</dbReference>
<dbReference type="SUPFAM" id="SSF53474">
    <property type="entry name" value="alpha/beta-Hydrolases"/>
    <property type="match status" value="1"/>
</dbReference>
<dbReference type="PANTHER" id="PTHR48081">
    <property type="entry name" value="AB HYDROLASE SUPERFAMILY PROTEIN C4A8.06C"/>
    <property type="match status" value="1"/>
</dbReference>
<dbReference type="InterPro" id="IPR050300">
    <property type="entry name" value="GDXG_lipolytic_enzyme"/>
</dbReference>
<dbReference type="Gene3D" id="3.40.50.1820">
    <property type="entry name" value="alpha/beta hydrolase"/>
    <property type="match status" value="1"/>
</dbReference>
<evidence type="ECO:0000313" key="4">
    <source>
        <dbReference type="EMBL" id="MEK8126430.1"/>
    </source>
</evidence>
<keyword evidence="2 4" id="KW-0378">Hydrolase</keyword>
<feature type="domain" description="Alpha/beta hydrolase fold-3" evidence="3">
    <location>
        <begin position="76"/>
        <end position="279"/>
    </location>
</feature>
<dbReference type="RefSeq" id="WP_341413488.1">
    <property type="nucleotide sequence ID" value="NZ_JBBPCC010000001.1"/>
</dbReference>
<dbReference type="InterPro" id="IPR013094">
    <property type="entry name" value="AB_hydrolase_3"/>
</dbReference>
<dbReference type="EMBL" id="JBBPCC010000001">
    <property type="protein sequence ID" value="MEK8126430.1"/>
    <property type="molecule type" value="Genomic_DNA"/>
</dbReference>
<dbReference type="PANTHER" id="PTHR48081:SF30">
    <property type="entry name" value="ACETYL-HYDROLASE LIPR-RELATED"/>
    <property type="match status" value="1"/>
</dbReference>
<keyword evidence="5" id="KW-1185">Reference proteome</keyword>
<name>A0ABU9DC58_9BACL</name>